<accession>A0AB73IMW0</accession>
<evidence type="ECO:0000313" key="1">
    <source>
        <dbReference type="EMBL" id="MDP9651286.1"/>
    </source>
</evidence>
<dbReference type="AlphaFoldDB" id="A0AB73IMW0"/>
<dbReference type="RefSeq" id="WP_392395937.1">
    <property type="nucleotide sequence ID" value="NZ_JAURTK010000018.1"/>
</dbReference>
<gene>
    <name evidence="1" type="ORF">J2793_006761</name>
</gene>
<reference evidence="1" key="1">
    <citation type="submission" date="2023-07" db="EMBL/GenBank/DDBJ databases">
        <title>Sorghum-associated microbial communities from plants grown in Nebraska, USA.</title>
        <authorList>
            <person name="Schachtman D."/>
        </authorList>
    </citation>
    <scope>NUCLEOTIDE SEQUENCE</scope>
    <source>
        <strain evidence="1">DS1061</strain>
    </source>
</reference>
<evidence type="ECO:0000313" key="2">
    <source>
        <dbReference type="Proteomes" id="UP001229486"/>
    </source>
</evidence>
<proteinExistence type="predicted"/>
<organism evidence="1 2">
    <name type="scientific">Paraburkholderia caledonica</name>
    <dbReference type="NCBI Taxonomy" id="134536"/>
    <lineage>
        <taxon>Bacteria</taxon>
        <taxon>Pseudomonadati</taxon>
        <taxon>Pseudomonadota</taxon>
        <taxon>Betaproteobacteria</taxon>
        <taxon>Burkholderiales</taxon>
        <taxon>Burkholderiaceae</taxon>
        <taxon>Paraburkholderia</taxon>
    </lineage>
</organism>
<dbReference type="Proteomes" id="UP001229486">
    <property type="component" value="Unassembled WGS sequence"/>
</dbReference>
<dbReference type="EMBL" id="JAURTK010000018">
    <property type="protein sequence ID" value="MDP9651286.1"/>
    <property type="molecule type" value="Genomic_DNA"/>
</dbReference>
<comment type="caution">
    <text evidence="1">The sequence shown here is derived from an EMBL/GenBank/DDBJ whole genome shotgun (WGS) entry which is preliminary data.</text>
</comment>
<sequence>MSREEQLSLCFDSAEDIRSVAAPAEPQTAARGAAREAVVIQLDKFKQRQDSKPDPVKARLLEKLTRKVMYF</sequence>
<name>A0AB73IMW0_9BURK</name>
<protein>
    <submittedName>
        <fullName evidence="1">Uncharacterized protein</fullName>
    </submittedName>
</protein>